<dbReference type="PATRIC" id="fig|717959.3.peg.2497"/>
<dbReference type="STRING" id="717959.AL1_09050"/>
<dbReference type="OrthoDB" id="1123114at2"/>
<evidence type="ECO:0000313" key="3">
    <source>
        <dbReference type="EMBL" id="CBK63450.1"/>
    </source>
</evidence>
<feature type="domain" description="Tyr recombinase" evidence="2">
    <location>
        <begin position="1"/>
        <end position="55"/>
    </location>
</feature>
<dbReference type="Proteomes" id="UP000008794">
    <property type="component" value="Chromosome"/>
</dbReference>
<proteinExistence type="predicted"/>
<keyword evidence="4" id="KW-1185">Reference proteome</keyword>
<dbReference type="KEGG" id="ash:AL1_09050"/>
<dbReference type="Pfam" id="PF00589">
    <property type="entry name" value="Phage_integrase"/>
    <property type="match status" value="1"/>
</dbReference>
<dbReference type="InterPro" id="IPR013762">
    <property type="entry name" value="Integrase-like_cat_sf"/>
</dbReference>
<accession>D4IKI8</accession>
<dbReference type="BioCyc" id="ASHA717959:AL1_RS04235-MONOMER"/>
<evidence type="ECO:0000313" key="4">
    <source>
        <dbReference type="Proteomes" id="UP000008794"/>
    </source>
</evidence>
<dbReference type="GO" id="GO:0015074">
    <property type="term" value="P:DNA integration"/>
    <property type="evidence" value="ECO:0007669"/>
    <property type="project" value="InterPro"/>
</dbReference>
<name>D4IKI8_9BACT</name>
<dbReference type="HOGENOM" id="CLU_192738_0_0_10"/>
<dbReference type="EMBL" id="FP929032">
    <property type="protein sequence ID" value="CBK63450.1"/>
    <property type="molecule type" value="Genomic_DNA"/>
</dbReference>
<dbReference type="PROSITE" id="PS51898">
    <property type="entry name" value="TYR_RECOMBINASE"/>
    <property type="match status" value="1"/>
</dbReference>
<dbReference type="GeneID" id="92756671"/>
<reference evidence="3 4" key="2">
    <citation type="submission" date="2010-03" db="EMBL/GenBank/DDBJ databases">
        <authorList>
            <person name="Pajon A."/>
        </authorList>
    </citation>
    <scope>NUCLEOTIDE SEQUENCE [LARGE SCALE GENOMIC DNA]</scope>
    <source>
        <strain evidence="3 4">WAL 8301</strain>
    </source>
</reference>
<dbReference type="Gene3D" id="1.10.443.10">
    <property type="entry name" value="Intergrase catalytic core"/>
    <property type="match status" value="1"/>
</dbReference>
<evidence type="ECO:0000259" key="2">
    <source>
        <dbReference type="PROSITE" id="PS51898"/>
    </source>
</evidence>
<evidence type="ECO:0000256" key="1">
    <source>
        <dbReference type="ARBA" id="ARBA00023172"/>
    </source>
</evidence>
<reference evidence="3 4" key="1">
    <citation type="submission" date="2010-03" db="EMBL/GenBank/DDBJ databases">
        <title>The genome sequence of Alistipes shahii WAL 8301.</title>
        <authorList>
            <consortium name="metaHIT consortium -- http://www.metahit.eu/"/>
            <person name="Pajon A."/>
            <person name="Turner K."/>
            <person name="Parkhill J."/>
        </authorList>
    </citation>
    <scope>NUCLEOTIDE SEQUENCE [LARGE SCALE GENOMIC DNA]</scope>
    <source>
        <strain evidence="3 4">WAL 8301</strain>
    </source>
</reference>
<protein>
    <submittedName>
        <fullName evidence="3">Site-specific recombinase XerD</fullName>
    </submittedName>
</protein>
<organism evidence="3 4">
    <name type="scientific">Alistipes shahii WAL 8301</name>
    <dbReference type="NCBI Taxonomy" id="717959"/>
    <lineage>
        <taxon>Bacteria</taxon>
        <taxon>Pseudomonadati</taxon>
        <taxon>Bacteroidota</taxon>
        <taxon>Bacteroidia</taxon>
        <taxon>Bacteroidales</taxon>
        <taxon>Rikenellaceae</taxon>
        <taxon>Alistipes</taxon>
    </lineage>
</organism>
<gene>
    <name evidence="3" type="ORF">AL1_09050</name>
</gene>
<dbReference type="InterPro" id="IPR002104">
    <property type="entry name" value="Integrase_catalytic"/>
</dbReference>
<keyword evidence="1" id="KW-0233">DNA recombination</keyword>
<dbReference type="RefSeq" id="WP_015546385.1">
    <property type="nucleotide sequence ID" value="NC_021030.1"/>
</dbReference>
<dbReference type="InterPro" id="IPR011010">
    <property type="entry name" value="DNA_brk_join_enz"/>
</dbReference>
<dbReference type="GO" id="GO:0003677">
    <property type="term" value="F:DNA binding"/>
    <property type="evidence" value="ECO:0007669"/>
    <property type="project" value="InterPro"/>
</dbReference>
<sequence>MVGIFHVSRHTFATTISLMNGVPLIALSKMLGHKSITTTQIYAKVTESMIDQAITTINDKISGKYSF</sequence>
<dbReference type="SUPFAM" id="SSF56349">
    <property type="entry name" value="DNA breaking-rejoining enzymes"/>
    <property type="match status" value="1"/>
</dbReference>
<dbReference type="AlphaFoldDB" id="D4IKI8"/>
<dbReference type="GO" id="GO:0006310">
    <property type="term" value="P:DNA recombination"/>
    <property type="evidence" value="ECO:0007669"/>
    <property type="project" value="UniProtKB-KW"/>
</dbReference>